<keyword evidence="5" id="KW-0812">Transmembrane</keyword>
<organism evidence="7">
    <name type="scientific">Cryptosporidium canis</name>
    <dbReference type="NCBI Taxonomy" id="195482"/>
    <lineage>
        <taxon>Eukaryota</taxon>
        <taxon>Sar</taxon>
        <taxon>Alveolata</taxon>
        <taxon>Apicomplexa</taxon>
        <taxon>Conoidasida</taxon>
        <taxon>Coccidia</taxon>
        <taxon>Eucoccidiorida</taxon>
        <taxon>Eimeriorina</taxon>
        <taxon>Cryptosporidiidae</taxon>
        <taxon>Cryptosporidium</taxon>
    </lineage>
</organism>
<dbReference type="GO" id="GO:0051307">
    <property type="term" value="P:meiotic chromosome separation"/>
    <property type="evidence" value="ECO:0007669"/>
    <property type="project" value="TreeGrafter"/>
</dbReference>
<keyword evidence="4" id="KW-0159">Chromosome partition</keyword>
<dbReference type="Proteomes" id="UP001067231">
    <property type="component" value="Unassembled WGS sequence"/>
</dbReference>
<evidence type="ECO:0000256" key="4">
    <source>
        <dbReference type="ARBA" id="ARBA00022829"/>
    </source>
</evidence>
<dbReference type="GO" id="GO:0005634">
    <property type="term" value="C:nucleus"/>
    <property type="evidence" value="ECO:0007669"/>
    <property type="project" value="InterPro"/>
</dbReference>
<evidence type="ECO:0000256" key="2">
    <source>
        <dbReference type="ARBA" id="ARBA00012489"/>
    </source>
</evidence>
<dbReference type="InterPro" id="IPR005314">
    <property type="entry name" value="Peptidase_C50"/>
</dbReference>
<protein>
    <recommendedName>
        <fullName evidence="2">separase</fullName>
        <ecNumber evidence="2">3.4.22.49</ecNumber>
    </recommendedName>
</protein>
<comment type="caution">
    <text evidence="7">The sequence shown here is derived from an EMBL/GenBank/DDBJ whole genome shotgun (WGS) entry which is preliminary data.</text>
</comment>
<dbReference type="InterPro" id="IPR030397">
    <property type="entry name" value="SEPARIN_core_dom"/>
</dbReference>
<evidence type="ECO:0000256" key="1">
    <source>
        <dbReference type="ARBA" id="ARBA00000451"/>
    </source>
</evidence>
<accession>A0A9D5DLW9</accession>
<dbReference type="PANTHER" id="PTHR12792:SF0">
    <property type="entry name" value="SEPARIN"/>
    <property type="match status" value="1"/>
</dbReference>
<dbReference type="Pfam" id="PF03568">
    <property type="entry name" value="Separin_C"/>
    <property type="match status" value="1"/>
</dbReference>
<dbReference type="PROSITE" id="PS51700">
    <property type="entry name" value="SEPARIN"/>
    <property type="match status" value="1"/>
</dbReference>
<keyword evidence="7" id="KW-0645">Protease</keyword>
<keyword evidence="3" id="KW-0378">Hydrolase</keyword>
<feature type="domain" description="Peptidase C50" evidence="6">
    <location>
        <begin position="2245"/>
        <end position="2355"/>
    </location>
</feature>
<keyword evidence="5" id="KW-1133">Transmembrane helix</keyword>
<reference evidence="7" key="1">
    <citation type="submission" date="2022-10" db="EMBL/GenBank/DDBJ databases">
        <title>Adaptive evolution leads to modifications in subtelomeric GC content in a zoonotic Cryptosporidium species.</title>
        <authorList>
            <person name="Li J."/>
            <person name="Feng Y."/>
            <person name="Xiao L."/>
        </authorList>
    </citation>
    <scope>NUCLEOTIDE SEQUENCE</scope>
    <source>
        <strain evidence="7">33844</strain>
    </source>
</reference>
<dbReference type="OrthoDB" id="10255632at2759"/>
<evidence type="ECO:0000259" key="6">
    <source>
        <dbReference type="PROSITE" id="PS51700"/>
    </source>
</evidence>
<evidence type="ECO:0000256" key="3">
    <source>
        <dbReference type="ARBA" id="ARBA00022801"/>
    </source>
</evidence>
<dbReference type="EC" id="3.4.22.49" evidence="2"/>
<dbReference type="PANTHER" id="PTHR12792">
    <property type="entry name" value="EXTRA SPINDLE POLES 1-RELATED"/>
    <property type="match status" value="1"/>
</dbReference>
<feature type="transmembrane region" description="Helical" evidence="5">
    <location>
        <begin position="1703"/>
        <end position="1723"/>
    </location>
</feature>
<name>A0A9D5DLW9_9CRYT</name>
<sequence length="2430" mass="284296">MDNNIHESLSEESSNNKLEDLLIHYLGLLFNRVHTVFFEEKKHASFKSKFRENGDLADCFENINGFFENATNLEIISAVKKCLVDNIDISPFEKLFQISTNQVIKYFSDIYRIYGFITAGCIELKCTKVLIHYLILSHNILPCFIVGDLLFLKKNTMREWNTEKILISSMAKLSREFFKNLDSRILNKKLKELYYSWSICLDNSMEYLKIRLAVINLVKQNSEEILGLAKFIKELFQLISKSNMPCHYQTLIVINCCNSLRVNMINYQSQKSFEDSSLINANLPSVTVEHGVWSENINLLFNKILELRSHNTIVDLVTILNGLSTLLINIVHQGMKRLYSQEPNSSINIHEFHEIPIKSYNINFKIDKGKILIAELHYLKAYLCLMNQFLIKKVLINSHSMISESERKVFNQKYRNIMISYLFLTLGVISSFTKVEFDGHLIYILDSLLDSQCFILMNMREEKWSYDNTFLKNMDSYRSTLLEYTTKQLFFMASKDIKYQTICKSCIDKILEILTTFLEIKKQLRFYKKDDIQINNKMDIKFKTSVCEVVLRSIQYNNGILDDLYIRMEGTIHQILDMECTEDSSNIDEVILNFLLSVSENLIRLSSQLKSTQKYQDSIRLLTLSLKCLTKILTVPWIANDYSIHEIERNMEKLNIIQESPNDGTSDHLLTTPSRKYNNMKQVNTVLNNNLLCLTNNRMNTCARFWNNENFEYGNHEMNNYGDSDEIRPANSFLPNTSFKFRNLATPFTQRLKSKGLSQMQSQTIKRIQASAMAYISKRSKYNKIEDIEILKLDKKLKDGCELDFPLHILLFLMALEQIVSSTQLQFLQEPSESSLDNMLLLIEENISTFFSIIDYRSYSFIFRNKLTELFPFIGDITKVFNFPMGEQFEFTSNDCEKLIRDHFFNLFSSIVKKFAKIKTILIYEYASTETILYRYPIIQGERDYMVRILWFYLELNYYINHRELPNKYEHTLLKKGTSSSFCTNVIKIYNNINKFIDERTTKHSITYTKSSFEQYFSFKYELLNYYVWFAKIINNIQDESSNLIYLKTTYINQFEEILDELTLFIEEINSDYKFIYLMKINILRFHLLYFIENESNSTALITKNLLKEKGNQIDYCLEQSVDSLYRYIGIYECYGKCFNEILNLDHWACDKYIDNVFRITKTPDFEDEHAISESEDVPIPINTKLERPINAGNSKNKIEFLQEINSVRFAEDSLGGKQISLDILKQMNSQELGIIFFSTFEMREIHNLQNMDSSVWRKWLAAIIYLFSSCWVFILNDKGNADKEILSKKIYYYLDEITRIFNLSLGNEHREIFTLNFGLFISNILNYLTQDIQNDVYSKISISGWSNITHIYLDGLLYLIESKYLLSSDFFDHKVTVPLPIINILFNLIVLKVELTDELFEASQLLQIINKIGVNQNGRDSQLHTGLFIKLFNKLSILYMNANKPHLSLFYSLEANKYTKMTISWLESCSLTTLHSQFDLFSSCITPNFQLYFINLLIESLFQLGKNWWRMGVIERSQSVYNKLLATYKKWKISHKKLLIFYFYQLPILFNQLFSRSDSKFNLVFSADNIYLLKQVLSDGSYNVENSSQIFFLKDILEFTRLFSEFENLSYLDEEIILMIILFILVYFTLNDILTVIEDYLVSSFPIINGNTSHLRNNGDSEIIIHLRRIINQILSHELNSINLISELLSLNYINDIKTKHFNFFFCNTINYVLLFISSYYVDIVGNYFNMKYKDSSISLICMKDKNEVEKMLQSFKKNTIESTIKEICSIIVLIKQLLCIELTPLETYLNSVEPNSSLQRSDENLCSFKSHSFRKYEQELINTLCEKTPSNKNRLWLFKRILTFVNVIFKHILINEKMNYYLLNQLSISIILDIILLMKVLCYHDNTWNNIFCCFVDSLTPISIFSDYSFSVIHTIRKVQKRFEMYKVKDKNTIINGNFQCLLKFFLENEADYSSEWVWGDNISNRDKNDYISIVFIRFSTIFANSSLRGSNNSKFSLLQITKDFSSEHNFFETTPNELIFNSSMLTFFYFIDNSQVNKLLEEFDTIQSLNTESILGIDIDANSTDQVRKWWNRRIAIEAMLNDWLIKFSNILLNGWMIKLLYGRHKDLCSKENIKLLSTFVNSYLIGVAPSIIEVVLFSLINNVPQLINLLNSNNITNIGFTDLLNHFKKIKLRRSRDKVESFPTVAFLDKIFVCLPIEGSQDLRFQPITRGIDISFCKANMDYLFGQLHTYKNSSRFLAEFCNLYYCINPTGDLEETEKTVLPFIRRLFGSKCSGISNSIPNATFIMNNISIDKSNLYLFCGHQAGEKFMQGEEFERGIATEHLDSDEHFHLPPSLLIGCSSSKIRSYGSNNIFFTPMHYIIGGSPFVLGALWDVTDQDIDRFTMSIFDNWVGSELSLIESITLAKQECKLPLLNGSSCVCFGYPI</sequence>
<feature type="transmembrane region" description="Helical" evidence="5">
    <location>
        <begin position="1617"/>
        <end position="1638"/>
    </location>
</feature>
<comment type="catalytic activity">
    <reaction evidence="1">
        <text>All bonds known to be hydrolyzed by this endopeptidase have arginine in P1 and an acidic residue in P4. P6 is often occupied by an acidic residue or by a hydroxy-amino-acid residue, the phosphorylation of which enhances cleavage.</text>
        <dbReference type="EC" id="3.4.22.49"/>
    </reaction>
</comment>
<dbReference type="GO" id="GO:0005737">
    <property type="term" value="C:cytoplasm"/>
    <property type="evidence" value="ECO:0007669"/>
    <property type="project" value="TreeGrafter"/>
</dbReference>
<dbReference type="EMBL" id="JAPCXC010000058">
    <property type="protein sequence ID" value="KAJ1607500.1"/>
    <property type="molecule type" value="Genomic_DNA"/>
</dbReference>
<dbReference type="GO" id="GO:0006508">
    <property type="term" value="P:proteolysis"/>
    <property type="evidence" value="ECO:0007669"/>
    <property type="project" value="UniProtKB-KW"/>
</dbReference>
<dbReference type="GO" id="GO:0072686">
    <property type="term" value="C:mitotic spindle"/>
    <property type="evidence" value="ECO:0007669"/>
    <property type="project" value="TreeGrafter"/>
</dbReference>
<gene>
    <name evidence="7" type="ORF">OJ253_2293</name>
</gene>
<proteinExistence type="predicted"/>
<keyword evidence="5" id="KW-0472">Membrane</keyword>
<dbReference type="GO" id="GO:0004197">
    <property type="term" value="F:cysteine-type endopeptidase activity"/>
    <property type="evidence" value="ECO:0007669"/>
    <property type="project" value="InterPro"/>
</dbReference>
<evidence type="ECO:0000256" key="5">
    <source>
        <dbReference type="SAM" id="Phobius"/>
    </source>
</evidence>
<evidence type="ECO:0000313" key="7">
    <source>
        <dbReference type="EMBL" id="KAJ1607500.1"/>
    </source>
</evidence>